<sequence length="44" mass="5108">MRESNRRNAIKQKLKTQHVNDERIAMEKGRQDKCMHTANNGVLG</sequence>
<reference evidence="1" key="1">
    <citation type="submission" date="2020-05" db="UniProtKB">
        <authorList>
            <consortium name="EnsemblMetazoa"/>
        </authorList>
    </citation>
    <scope>IDENTIFICATION</scope>
    <source>
        <strain evidence="1">FUMOZ</strain>
    </source>
</reference>
<name>A0A182S267_ANOFN</name>
<evidence type="ECO:0000313" key="1">
    <source>
        <dbReference type="EnsemblMetazoa" id="AFUN014553-PA"/>
    </source>
</evidence>
<dbReference type="EnsemblMetazoa" id="AFUN014553-RA">
    <property type="protein sequence ID" value="AFUN014553-PA"/>
    <property type="gene ID" value="AFUN014553"/>
</dbReference>
<accession>A0A182S267</accession>
<protein>
    <submittedName>
        <fullName evidence="1">Uncharacterized protein</fullName>
    </submittedName>
</protein>
<organism evidence="1">
    <name type="scientific">Anopheles funestus</name>
    <name type="common">African malaria mosquito</name>
    <dbReference type="NCBI Taxonomy" id="62324"/>
    <lineage>
        <taxon>Eukaryota</taxon>
        <taxon>Metazoa</taxon>
        <taxon>Ecdysozoa</taxon>
        <taxon>Arthropoda</taxon>
        <taxon>Hexapoda</taxon>
        <taxon>Insecta</taxon>
        <taxon>Pterygota</taxon>
        <taxon>Neoptera</taxon>
        <taxon>Endopterygota</taxon>
        <taxon>Diptera</taxon>
        <taxon>Nematocera</taxon>
        <taxon>Culicoidea</taxon>
        <taxon>Culicidae</taxon>
        <taxon>Anophelinae</taxon>
        <taxon>Anopheles</taxon>
    </lineage>
</organism>
<dbReference type="VEuPathDB" id="VectorBase:AFUN014553"/>
<proteinExistence type="predicted"/>
<dbReference type="AlphaFoldDB" id="A0A182S267"/>